<sequence length="54" mass="6608">MFIFKFLQFVFFQVYLFSSLQPFTNFNLFYNLPNIFTISSNFFYNLCPTFFSTL</sequence>
<name>A0ACB0ZJJ6_MELEN</name>
<proteinExistence type="predicted"/>
<comment type="caution">
    <text evidence="1">The sequence shown here is derived from an EMBL/GenBank/DDBJ whole genome shotgun (WGS) entry which is preliminary data.</text>
</comment>
<evidence type="ECO:0000313" key="2">
    <source>
        <dbReference type="Proteomes" id="UP001497535"/>
    </source>
</evidence>
<organism evidence="1 2">
    <name type="scientific">Meloidogyne enterolobii</name>
    <name type="common">Root-knot nematode worm</name>
    <name type="synonym">Meloidogyne mayaguensis</name>
    <dbReference type="NCBI Taxonomy" id="390850"/>
    <lineage>
        <taxon>Eukaryota</taxon>
        <taxon>Metazoa</taxon>
        <taxon>Ecdysozoa</taxon>
        <taxon>Nematoda</taxon>
        <taxon>Chromadorea</taxon>
        <taxon>Rhabditida</taxon>
        <taxon>Tylenchina</taxon>
        <taxon>Tylenchomorpha</taxon>
        <taxon>Tylenchoidea</taxon>
        <taxon>Meloidogynidae</taxon>
        <taxon>Meloidogyninae</taxon>
        <taxon>Meloidogyne</taxon>
    </lineage>
</organism>
<dbReference type="Proteomes" id="UP001497535">
    <property type="component" value="Unassembled WGS sequence"/>
</dbReference>
<protein>
    <submittedName>
        <fullName evidence="1">Uncharacterized protein</fullName>
    </submittedName>
</protein>
<accession>A0ACB0ZJJ6</accession>
<gene>
    <name evidence="1" type="ORF">MENTE1834_LOCUS25592</name>
</gene>
<keyword evidence="2" id="KW-1185">Reference proteome</keyword>
<reference evidence="1" key="1">
    <citation type="submission" date="2023-11" db="EMBL/GenBank/DDBJ databases">
        <authorList>
            <person name="Poullet M."/>
        </authorList>
    </citation>
    <scope>NUCLEOTIDE SEQUENCE</scope>
    <source>
        <strain evidence="1">E1834</strain>
    </source>
</reference>
<evidence type="ECO:0000313" key="1">
    <source>
        <dbReference type="EMBL" id="CAK5078532.1"/>
    </source>
</evidence>
<dbReference type="EMBL" id="CAVMJV010000036">
    <property type="protein sequence ID" value="CAK5078532.1"/>
    <property type="molecule type" value="Genomic_DNA"/>
</dbReference>